<sequence length="372" mass="44069">MQKKNIPAIHITESFLSNFKYFISSRNYTTMEHAGTLRKRRTKNIARVTGLTTLKYIEANDTFDEKSVLTSSTTNAFKEHQLGSHSPTTVKMSAIFQESSRTNISSRSRATRDPSFHNENQESSPEEEDFEYDAEKASHSEAKCVKDRPYFLDKWTITRLRHILLLGMFTGTFPWQWNAGKHRIDNWSPNWKKAWKIQWVIFTVHTSLLLIFQLYALWHAIAVEEHTTYRRLFIRSITLFWYFFGTIFNINMYYYKEQIRSYINTLFRFNFEFMEKYVVDLEGYSDGGRIVINFSIPANSSQVLLGVAAFLAMPFQPWYLFSYIYPKPWYWLIPGAIQDFVLVGQVITDYILYQWIIVAHTNSMEFWLRESQ</sequence>
<name>A0ABP1S076_9HEXA</name>
<evidence type="ECO:0000313" key="4">
    <source>
        <dbReference type="Proteomes" id="UP001642540"/>
    </source>
</evidence>
<dbReference type="EMBL" id="CAXLJM020000135">
    <property type="protein sequence ID" value="CAL8140316.1"/>
    <property type="molecule type" value="Genomic_DNA"/>
</dbReference>
<gene>
    <name evidence="3" type="ORF">ODALV1_LOCUS28238</name>
</gene>
<feature type="compositionally biased region" description="Polar residues" evidence="1">
    <location>
        <begin position="99"/>
        <end position="108"/>
    </location>
</feature>
<protein>
    <submittedName>
        <fullName evidence="3">Uncharacterized protein</fullName>
    </submittedName>
</protein>
<feature type="transmembrane region" description="Helical" evidence="2">
    <location>
        <begin position="303"/>
        <end position="321"/>
    </location>
</feature>
<feature type="transmembrane region" description="Helical" evidence="2">
    <location>
        <begin position="232"/>
        <end position="255"/>
    </location>
</feature>
<reference evidence="3 4" key="1">
    <citation type="submission" date="2024-08" db="EMBL/GenBank/DDBJ databases">
        <authorList>
            <person name="Cucini C."/>
            <person name="Frati F."/>
        </authorList>
    </citation>
    <scope>NUCLEOTIDE SEQUENCE [LARGE SCALE GENOMIC DNA]</scope>
</reference>
<keyword evidence="2" id="KW-0472">Membrane</keyword>
<comment type="caution">
    <text evidence="3">The sequence shown here is derived from an EMBL/GenBank/DDBJ whole genome shotgun (WGS) entry which is preliminary data.</text>
</comment>
<keyword evidence="4" id="KW-1185">Reference proteome</keyword>
<dbReference type="Proteomes" id="UP001642540">
    <property type="component" value="Unassembled WGS sequence"/>
</dbReference>
<accession>A0ABP1S076</accession>
<organism evidence="3 4">
    <name type="scientific">Orchesella dallaii</name>
    <dbReference type="NCBI Taxonomy" id="48710"/>
    <lineage>
        <taxon>Eukaryota</taxon>
        <taxon>Metazoa</taxon>
        <taxon>Ecdysozoa</taxon>
        <taxon>Arthropoda</taxon>
        <taxon>Hexapoda</taxon>
        <taxon>Collembola</taxon>
        <taxon>Entomobryomorpha</taxon>
        <taxon>Entomobryoidea</taxon>
        <taxon>Orchesellidae</taxon>
        <taxon>Orchesellinae</taxon>
        <taxon>Orchesella</taxon>
    </lineage>
</organism>
<keyword evidence="2" id="KW-0812">Transmembrane</keyword>
<feature type="compositionally biased region" description="Basic and acidic residues" evidence="1">
    <location>
        <begin position="110"/>
        <end position="120"/>
    </location>
</feature>
<keyword evidence="2" id="KW-1133">Transmembrane helix</keyword>
<proteinExistence type="predicted"/>
<evidence type="ECO:0000256" key="2">
    <source>
        <dbReference type="SAM" id="Phobius"/>
    </source>
</evidence>
<evidence type="ECO:0000256" key="1">
    <source>
        <dbReference type="SAM" id="MobiDB-lite"/>
    </source>
</evidence>
<evidence type="ECO:0000313" key="3">
    <source>
        <dbReference type="EMBL" id="CAL8140316.1"/>
    </source>
</evidence>
<feature type="region of interest" description="Disordered" evidence="1">
    <location>
        <begin position="99"/>
        <end position="133"/>
    </location>
</feature>
<feature type="transmembrane region" description="Helical" evidence="2">
    <location>
        <begin position="197"/>
        <end position="220"/>
    </location>
</feature>